<evidence type="ECO:0000313" key="2">
    <source>
        <dbReference type="Proteomes" id="UP001437256"/>
    </source>
</evidence>
<comment type="caution">
    <text evidence="1">The sequence shown here is derived from an EMBL/GenBank/DDBJ whole genome shotgun (WGS) entry which is preliminary data.</text>
</comment>
<accession>A0ABR2ZCK8</accession>
<protein>
    <submittedName>
        <fullName evidence="1">Uncharacterized protein</fullName>
    </submittedName>
</protein>
<evidence type="ECO:0000313" key="1">
    <source>
        <dbReference type="EMBL" id="KAL0058636.1"/>
    </source>
</evidence>
<name>A0ABR2ZCK8_9AGAR</name>
<organism evidence="1 2">
    <name type="scientific">Marasmius tenuissimus</name>
    <dbReference type="NCBI Taxonomy" id="585030"/>
    <lineage>
        <taxon>Eukaryota</taxon>
        <taxon>Fungi</taxon>
        <taxon>Dikarya</taxon>
        <taxon>Basidiomycota</taxon>
        <taxon>Agaricomycotina</taxon>
        <taxon>Agaricomycetes</taxon>
        <taxon>Agaricomycetidae</taxon>
        <taxon>Agaricales</taxon>
        <taxon>Marasmiineae</taxon>
        <taxon>Marasmiaceae</taxon>
        <taxon>Marasmius</taxon>
    </lineage>
</organism>
<reference evidence="1 2" key="1">
    <citation type="submission" date="2024-05" db="EMBL/GenBank/DDBJ databases">
        <title>A draft genome resource for the thread blight pathogen Marasmius tenuissimus strain MS-2.</title>
        <authorList>
            <person name="Yulfo-Soto G.E."/>
            <person name="Baruah I.K."/>
            <person name="Amoako-Attah I."/>
            <person name="Bukari Y."/>
            <person name="Meinhardt L.W."/>
            <person name="Bailey B.A."/>
            <person name="Cohen S.P."/>
        </authorList>
    </citation>
    <scope>NUCLEOTIDE SEQUENCE [LARGE SCALE GENOMIC DNA]</scope>
    <source>
        <strain evidence="1 2">MS-2</strain>
    </source>
</reference>
<dbReference type="Proteomes" id="UP001437256">
    <property type="component" value="Unassembled WGS sequence"/>
</dbReference>
<dbReference type="EMBL" id="JBBXMP010000292">
    <property type="protein sequence ID" value="KAL0058636.1"/>
    <property type="molecule type" value="Genomic_DNA"/>
</dbReference>
<sequence length="155" mass="16522">MELQSPAGSKDRISDLDPICSKIIFALTQFSLIGTVDQAEINTSTSHAMSASIAAVVKAIGRVGMAFVTAIVLVTGDIIDADISGESPRAETRKRGVEIAAPSSGPSMIFVGFADRTSIKVCLLLLRDPFNQFMDGQILVLKLLGKFCKFQSQDA</sequence>
<keyword evidence="2" id="KW-1185">Reference proteome</keyword>
<gene>
    <name evidence="1" type="ORF">AAF712_014682</name>
</gene>
<proteinExistence type="predicted"/>